<reference evidence="3" key="1">
    <citation type="submission" date="2008-06" db="EMBL/GenBank/DDBJ databases">
        <title>Complete sequence of chromosome of Prosthecochloris aestuarii DSM 271.</title>
        <authorList>
            <consortium name="US DOE Joint Genome Institute"/>
            <person name="Lucas S."/>
            <person name="Copeland A."/>
            <person name="Lapidus A."/>
            <person name="Glavina del Rio T."/>
            <person name="Dalin E."/>
            <person name="Tice H."/>
            <person name="Bruce D."/>
            <person name="Goodwin L."/>
            <person name="Pitluck S."/>
            <person name="Schmutz J."/>
            <person name="Larimer F."/>
            <person name="Land M."/>
            <person name="Hauser L."/>
            <person name="Kyrpides N."/>
            <person name="Anderson I."/>
            <person name="Liu Z."/>
            <person name="Li T."/>
            <person name="Zhao F."/>
            <person name="Overmann J."/>
            <person name="Bryant D.A."/>
            <person name="Richardson P."/>
        </authorList>
    </citation>
    <scope>NUCLEOTIDE SEQUENCE [LARGE SCALE GENOMIC DNA]</scope>
    <source>
        <strain evidence="3">DSM 271</strain>
    </source>
</reference>
<keyword evidence="2" id="KW-0472">Membrane</keyword>
<dbReference type="KEGG" id="paa:Paes_0749"/>
<dbReference type="Gene3D" id="3.30.1150.10">
    <property type="match status" value="1"/>
</dbReference>
<feature type="transmembrane region" description="Helical" evidence="2">
    <location>
        <begin position="12"/>
        <end position="35"/>
    </location>
</feature>
<keyword evidence="2" id="KW-1133">Transmembrane helix</keyword>
<keyword evidence="2" id="KW-0812">Transmembrane</keyword>
<dbReference type="Pfam" id="PF13103">
    <property type="entry name" value="TonB_2"/>
    <property type="match status" value="1"/>
</dbReference>
<keyword evidence="4" id="KW-1185">Reference proteome</keyword>
<name>B4S6P1_PROA2</name>
<evidence type="ECO:0000256" key="1">
    <source>
        <dbReference type="SAM" id="MobiDB-lite"/>
    </source>
</evidence>
<dbReference type="Proteomes" id="UP000002725">
    <property type="component" value="Chromosome"/>
</dbReference>
<gene>
    <name evidence="3" type="ordered locus">Paes_0749</name>
</gene>
<evidence type="ECO:0000313" key="4">
    <source>
        <dbReference type="Proteomes" id="UP000002725"/>
    </source>
</evidence>
<sequence>MIKSDEQTRESRRLIIALFIALCVHIAVFVVSIYVQRMKPPEPRVVTVSLVSLPGPGSDAAQELPGGAPVVDEALVVDNPEPEVSESAEPELVVMPEKPVIPIEPVKQEKKVEPERKAEKLPEKPENQLNDALRALKDAVNEKQPTDLERTLARLKQKVDTQGPPSSLYNRQGGIGSGAGSGSYGAPLSPYELYLSRVVTIITKSWSFSGELIREQGVVESYVALTIMPDGSVADLVFDRHSISSYFDETVKKAIEKASPLPPVPADVSLSALRIGLIFTPSGIE</sequence>
<dbReference type="EMBL" id="CP001108">
    <property type="protein sequence ID" value="ACF45796.1"/>
    <property type="molecule type" value="Genomic_DNA"/>
</dbReference>
<accession>B4S6P1</accession>
<evidence type="ECO:0000313" key="3">
    <source>
        <dbReference type="EMBL" id="ACF45796.1"/>
    </source>
</evidence>
<dbReference type="eggNOG" id="COG0810">
    <property type="taxonomic scope" value="Bacteria"/>
</dbReference>
<dbReference type="STRING" id="290512.Paes_0749"/>
<dbReference type="HOGENOM" id="CLU_884791_0_0_10"/>
<dbReference type="RefSeq" id="WP_012505333.1">
    <property type="nucleotide sequence ID" value="NC_011059.1"/>
</dbReference>
<evidence type="ECO:0000256" key="2">
    <source>
        <dbReference type="SAM" id="Phobius"/>
    </source>
</evidence>
<dbReference type="SUPFAM" id="SSF74653">
    <property type="entry name" value="TolA/TonB C-terminal domain"/>
    <property type="match status" value="1"/>
</dbReference>
<dbReference type="AlphaFoldDB" id="B4S6P1"/>
<protein>
    <submittedName>
        <fullName evidence="3">Transcriptional regulator, Fis family</fullName>
    </submittedName>
</protein>
<proteinExistence type="predicted"/>
<feature type="region of interest" description="Disordered" evidence="1">
    <location>
        <begin position="157"/>
        <end position="176"/>
    </location>
</feature>
<organism evidence="3 4">
    <name type="scientific">Prosthecochloris aestuarii (strain DSM 271 / SK 413)</name>
    <dbReference type="NCBI Taxonomy" id="290512"/>
    <lineage>
        <taxon>Bacteria</taxon>
        <taxon>Pseudomonadati</taxon>
        <taxon>Chlorobiota</taxon>
        <taxon>Chlorobiia</taxon>
        <taxon>Chlorobiales</taxon>
        <taxon>Chlorobiaceae</taxon>
        <taxon>Prosthecochloris</taxon>
    </lineage>
</organism>